<gene>
    <name evidence="2" type="ORF">SAMN04488055_0927</name>
</gene>
<accession>A0A1N6DMS4</accession>
<keyword evidence="3" id="KW-1185">Reference proteome</keyword>
<reference evidence="2 3" key="1">
    <citation type="submission" date="2016-11" db="EMBL/GenBank/DDBJ databases">
        <authorList>
            <person name="Jaros S."/>
            <person name="Januszkiewicz K."/>
            <person name="Wedrychowicz H."/>
        </authorList>
    </citation>
    <scope>NUCLEOTIDE SEQUENCE [LARGE SCALE GENOMIC DNA]</scope>
    <source>
        <strain evidence="2 3">DSM 24787</strain>
    </source>
</reference>
<evidence type="ECO:0000256" key="1">
    <source>
        <dbReference type="SAM" id="SignalP"/>
    </source>
</evidence>
<evidence type="ECO:0000313" key="3">
    <source>
        <dbReference type="Proteomes" id="UP000185003"/>
    </source>
</evidence>
<sequence length="175" mass="19566">MKTLTNIPGKAAALAIICLSIFSIQAKAGGDYFKVYLNNKLILEKHVNDAFDLKQLQLDKSNINDKLVFHYSHCGQIGNGRKIAVKDAKGNIIKEWKFEDVSGKHSGMIIPVKELLQLKQDDLQFVYTAKELPKGQLMASIRLTDKTTGYRSIAPEARGGWLMAIIFRWNNAAVC</sequence>
<dbReference type="Proteomes" id="UP000185003">
    <property type="component" value="Unassembled WGS sequence"/>
</dbReference>
<dbReference type="EMBL" id="FSRA01000001">
    <property type="protein sequence ID" value="SIN72111.1"/>
    <property type="molecule type" value="Genomic_DNA"/>
</dbReference>
<protein>
    <submittedName>
        <fullName evidence="2">Uncharacterized protein</fullName>
    </submittedName>
</protein>
<evidence type="ECO:0000313" key="2">
    <source>
        <dbReference type="EMBL" id="SIN72111.1"/>
    </source>
</evidence>
<dbReference type="STRING" id="536979.SAMN04488055_0927"/>
<proteinExistence type="predicted"/>
<dbReference type="OrthoDB" id="825403at2"/>
<dbReference type="RefSeq" id="WP_074238121.1">
    <property type="nucleotide sequence ID" value="NZ_FSRA01000001.1"/>
</dbReference>
<name>A0A1N6DMS4_9BACT</name>
<organism evidence="2 3">
    <name type="scientific">Chitinophaga niabensis</name>
    <dbReference type="NCBI Taxonomy" id="536979"/>
    <lineage>
        <taxon>Bacteria</taxon>
        <taxon>Pseudomonadati</taxon>
        <taxon>Bacteroidota</taxon>
        <taxon>Chitinophagia</taxon>
        <taxon>Chitinophagales</taxon>
        <taxon>Chitinophagaceae</taxon>
        <taxon>Chitinophaga</taxon>
    </lineage>
</organism>
<keyword evidence="1" id="KW-0732">Signal</keyword>
<feature type="chain" id="PRO_5012590964" evidence="1">
    <location>
        <begin position="29"/>
        <end position="175"/>
    </location>
</feature>
<dbReference type="AlphaFoldDB" id="A0A1N6DMS4"/>
<feature type="signal peptide" evidence="1">
    <location>
        <begin position="1"/>
        <end position="28"/>
    </location>
</feature>